<dbReference type="AlphaFoldDB" id="A0A9D7XD36"/>
<dbReference type="GO" id="GO:0016853">
    <property type="term" value="F:isomerase activity"/>
    <property type="evidence" value="ECO:0007669"/>
    <property type="project" value="UniProtKB-KW"/>
</dbReference>
<keyword evidence="1" id="KW-0413">Isomerase</keyword>
<name>A0A9D7XD36_9BACT</name>
<dbReference type="Proteomes" id="UP000808349">
    <property type="component" value="Unassembled WGS sequence"/>
</dbReference>
<organism evidence="1 2">
    <name type="scientific">Candidatus Defluviibacterium haderslevense</name>
    <dbReference type="NCBI Taxonomy" id="2981993"/>
    <lineage>
        <taxon>Bacteria</taxon>
        <taxon>Pseudomonadati</taxon>
        <taxon>Bacteroidota</taxon>
        <taxon>Saprospiria</taxon>
        <taxon>Saprospirales</taxon>
        <taxon>Saprospiraceae</taxon>
        <taxon>Candidatus Defluviibacterium</taxon>
    </lineage>
</organism>
<protein>
    <submittedName>
        <fullName evidence="1">Peptidyl-prolyl cis-trans isomerase</fullName>
    </submittedName>
</protein>
<dbReference type="PROSITE" id="PS51257">
    <property type="entry name" value="PROKAR_LIPOPROTEIN"/>
    <property type="match status" value="1"/>
</dbReference>
<reference evidence="1 2" key="1">
    <citation type="submission" date="2020-10" db="EMBL/GenBank/DDBJ databases">
        <title>Connecting structure to function with the recovery of over 1000 high-quality activated sludge metagenome-assembled genomes encoding full-length rRNA genes using long-read sequencing.</title>
        <authorList>
            <person name="Singleton C.M."/>
            <person name="Petriglieri F."/>
            <person name="Kristensen J.M."/>
            <person name="Kirkegaard R.H."/>
            <person name="Michaelsen T.Y."/>
            <person name="Andersen M.H."/>
            <person name="Karst S.M."/>
            <person name="Dueholm M.S."/>
            <person name="Nielsen P.H."/>
            <person name="Albertsen M."/>
        </authorList>
    </citation>
    <scope>NUCLEOTIDE SEQUENCE [LARGE SCALE GENOMIC DNA]</scope>
    <source>
        <strain evidence="1">Ribe_18-Q3-R11-54_BAT3C.373</strain>
    </source>
</reference>
<comment type="caution">
    <text evidence="1">The sequence shown here is derived from an EMBL/GenBank/DDBJ whole genome shotgun (WGS) entry which is preliminary data.</text>
</comment>
<gene>
    <name evidence="1" type="ORF">IPO85_01270</name>
</gene>
<evidence type="ECO:0000313" key="1">
    <source>
        <dbReference type="EMBL" id="MBK9716156.1"/>
    </source>
</evidence>
<accession>A0A9D7XD36</accession>
<sequence length="286" mass="33913">MYGRSCFLYLIISTWVLLLCSCKETEPKKVTGDIKDQLVATYKSNKLFYSDIEPMIFSFTSSEDSANLVSGAIDRWTKEVIFLEEAKRVIDQNEILDLVEDYKNSLILDRFENKLINEKLDTLISDQELLKYYNSNKSEYKLDGPIIRMLFAKFSKPQKEQKMFEDLWSNPTNSNLLQLQKFCQNNAEISLLKPDKWQKWNDIQNNFPDRLITLNTLYKGMNRQFADFKYVYYTKVIDIVLPNQDPPLSFVKEQARESILHQRKINLINQFKIQFYENQLKQKNIK</sequence>
<proteinExistence type="predicted"/>
<dbReference type="EMBL" id="JADKFW010000004">
    <property type="protein sequence ID" value="MBK9716156.1"/>
    <property type="molecule type" value="Genomic_DNA"/>
</dbReference>
<evidence type="ECO:0000313" key="2">
    <source>
        <dbReference type="Proteomes" id="UP000808349"/>
    </source>
</evidence>